<dbReference type="GO" id="GO:0006729">
    <property type="term" value="P:tetrahydrobiopterin biosynthetic process"/>
    <property type="evidence" value="ECO:0007669"/>
    <property type="project" value="InterPro"/>
</dbReference>
<comment type="catalytic activity">
    <reaction evidence="1">
        <text>(4aS,6R)-4a-hydroxy-L-erythro-5,6,7,8-tetrahydrobiopterin = (6R)-L-erythro-6,7-dihydrobiopterin + H2O</text>
        <dbReference type="Rhea" id="RHEA:11920"/>
        <dbReference type="ChEBI" id="CHEBI:15377"/>
        <dbReference type="ChEBI" id="CHEBI:15642"/>
        <dbReference type="ChEBI" id="CHEBI:43120"/>
        <dbReference type="EC" id="4.2.1.96"/>
    </reaction>
</comment>
<dbReference type="CDD" id="cd00488">
    <property type="entry name" value="PCD_DCoH"/>
    <property type="match status" value="1"/>
</dbReference>
<dbReference type="SUPFAM" id="SSF55248">
    <property type="entry name" value="PCD-like"/>
    <property type="match status" value="1"/>
</dbReference>
<feature type="compositionally biased region" description="Basic and acidic residues" evidence="6">
    <location>
        <begin position="354"/>
        <end position="383"/>
    </location>
</feature>
<dbReference type="EMBL" id="CAJHIA010000030">
    <property type="protein sequence ID" value="CAD6447721.1"/>
    <property type="molecule type" value="Genomic_DNA"/>
</dbReference>
<gene>
    <name evidence="7" type="ORF">SCLTRI_LOCUS7513</name>
</gene>
<dbReference type="AlphaFoldDB" id="A0A8H2ZRB7"/>
<keyword evidence="8" id="KW-1185">Reference proteome</keyword>
<feature type="region of interest" description="Disordered" evidence="6">
    <location>
        <begin position="263"/>
        <end position="283"/>
    </location>
</feature>
<keyword evidence="4" id="KW-0456">Lyase</keyword>
<dbReference type="PANTHER" id="PTHR12599:SF0">
    <property type="entry name" value="PTERIN-4-ALPHA-CARBINOLAMINE DEHYDRATASE"/>
    <property type="match status" value="1"/>
</dbReference>
<evidence type="ECO:0000313" key="8">
    <source>
        <dbReference type="Proteomes" id="UP000624404"/>
    </source>
</evidence>
<feature type="compositionally biased region" description="Polar residues" evidence="6">
    <location>
        <begin position="82"/>
        <end position="96"/>
    </location>
</feature>
<evidence type="ECO:0000256" key="4">
    <source>
        <dbReference type="ARBA" id="ARBA00023239"/>
    </source>
</evidence>
<feature type="region of interest" description="Disordered" evidence="6">
    <location>
        <begin position="47"/>
        <end position="98"/>
    </location>
</feature>
<dbReference type="EC" id="4.2.1.96" evidence="3"/>
<sequence length="412" mass="47789">MNLSIRHILRPCLYSFPTLTPRYKTFPKLLPSNAVYHVRHLQLPAVTNSSEEKCSSEEEATLEENTIPGAHTRLEEEAPPESTLSPLTDITSNSSKVPKWEARKEAEHSSDLSYITIQQSLRPLLKENGGKWVLTSDGMGMRRIFTFKGFKDTWNFMNAIAAKCKQEKHHPEWVNIYNKVFIRWTTHDLPGLSSSDILMATFCDEQATIHKEVKEQESQKEASDDIEITKNEEFLNHACEVGNKNGSENPKTPTVTLEKAPTPVNKATATPKEKSKTSKYSEVYQKNKEMKKLQAEEKAMQRTIDMTNILREAGEIRRRREAHKQLLRQHKERREKRERTENGGFLLSKISGGKKNEKLKEERKEKRRIEHQNLMREHEEQKRLKVSRHQERLRRHRGESGLENEATGMKID</sequence>
<comment type="similarity">
    <text evidence="2">Belongs to the pterin-4-alpha-carbinolamine dehydratase family.</text>
</comment>
<dbReference type="InterPro" id="IPR001533">
    <property type="entry name" value="Pterin_deHydtase"/>
</dbReference>
<dbReference type="OrthoDB" id="277398at2759"/>
<reference evidence="7" key="1">
    <citation type="submission" date="2020-10" db="EMBL/GenBank/DDBJ databases">
        <authorList>
            <person name="Kusch S."/>
        </authorList>
    </citation>
    <scope>NUCLEOTIDE SEQUENCE</scope>
    <source>
        <strain evidence="7">SwB9</strain>
    </source>
</reference>
<evidence type="ECO:0000256" key="2">
    <source>
        <dbReference type="ARBA" id="ARBA00006472"/>
    </source>
</evidence>
<dbReference type="Proteomes" id="UP000624404">
    <property type="component" value="Unassembled WGS sequence"/>
</dbReference>
<evidence type="ECO:0000256" key="6">
    <source>
        <dbReference type="SAM" id="MobiDB-lite"/>
    </source>
</evidence>
<accession>A0A8H2ZRB7</accession>
<proteinExistence type="inferred from homology"/>
<dbReference type="Gene3D" id="3.30.1360.20">
    <property type="entry name" value="Transcriptional coactivator/pterin dehydratase"/>
    <property type="match status" value="1"/>
</dbReference>
<organism evidence="7 8">
    <name type="scientific">Sclerotinia trifoliorum</name>
    <dbReference type="NCBI Taxonomy" id="28548"/>
    <lineage>
        <taxon>Eukaryota</taxon>
        <taxon>Fungi</taxon>
        <taxon>Dikarya</taxon>
        <taxon>Ascomycota</taxon>
        <taxon>Pezizomycotina</taxon>
        <taxon>Leotiomycetes</taxon>
        <taxon>Helotiales</taxon>
        <taxon>Sclerotiniaceae</taxon>
        <taxon>Sclerotinia</taxon>
    </lineage>
</organism>
<evidence type="ECO:0000256" key="5">
    <source>
        <dbReference type="ARBA" id="ARBA00030497"/>
    </source>
</evidence>
<dbReference type="PANTHER" id="PTHR12599">
    <property type="entry name" value="PTERIN-4-ALPHA-CARBINOLAMINE DEHYDRATASE"/>
    <property type="match status" value="1"/>
</dbReference>
<evidence type="ECO:0000313" key="7">
    <source>
        <dbReference type="EMBL" id="CAD6447721.1"/>
    </source>
</evidence>
<evidence type="ECO:0000256" key="1">
    <source>
        <dbReference type="ARBA" id="ARBA00001554"/>
    </source>
</evidence>
<comment type="caution">
    <text evidence="7">The sequence shown here is derived from an EMBL/GenBank/DDBJ whole genome shotgun (WGS) entry which is preliminary data.</text>
</comment>
<name>A0A8H2ZRB7_9HELO</name>
<evidence type="ECO:0000256" key="3">
    <source>
        <dbReference type="ARBA" id="ARBA00013252"/>
    </source>
</evidence>
<dbReference type="Pfam" id="PF01329">
    <property type="entry name" value="Pterin_4a"/>
    <property type="match status" value="1"/>
</dbReference>
<dbReference type="GO" id="GO:0008124">
    <property type="term" value="F:4-alpha-hydroxytetrahydrobiopterin dehydratase activity"/>
    <property type="evidence" value="ECO:0007669"/>
    <property type="project" value="UniProtKB-EC"/>
</dbReference>
<protein>
    <recommendedName>
        <fullName evidence="3">4a-hydroxytetrahydrobiopterin dehydratase</fullName>
        <ecNumber evidence="3">4.2.1.96</ecNumber>
    </recommendedName>
    <alternativeName>
        <fullName evidence="5">4-alpha-hydroxy-tetrahydropterin dehydratase</fullName>
    </alternativeName>
</protein>
<feature type="compositionally biased region" description="Basic residues" evidence="6">
    <location>
        <begin position="384"/>
        <end position="397"/>
    </location>
</feature>
<feature type="region of interest" description="Disordered" evidence="6">
    <location>
        <begin position="328"/>
        <end position="412"/>
    </location>
</feature>
<dbReference type="InterPro" id="IPR036428">
    <property type="entry name" value="PCD_sf"/>
</dbReference>